<dbReference type="InterPro" id="IPR043502">
    <property type="entry name" value="DNA/RNA_pol_sf"/>
</dbReference>
<name>A0A5D3DQC4_CUCMM</name>
<keyword evidence="3" id="KW-0540">Nuclease</keyword>
<dbReference type="InterPro" id="IPR041373">
    <property type="entry name" value="RT_RNaseH"/>
</dbReference>
<evidence type="ECO:0000313" key="8">
    <source>
        <dbReference type="EMBL" id="TYK25867.1"/>
    </source>
</evidence>
<dbReference type="PANTHER" id="PTHR34072">
    <property type="entry name" value="ENZYMATIC POLYPROTEIN-RELATED"/>
    <property type="match status" value="1"/>
</dbReference>
<evidence type="ECO:0000256" key="4">
    <source>
        <dbReference type="ARBA" id="ARBA00022759"/>
    </source>
</evidence>
<evidence type="ECO:0000313" key="9">
    <source>
        <dbReference type="Proteomes" id="UP000321947"/>
    </source>
</evidence>
<dbReference type="AlphaFoldDB" id="A0A5D3DQC4"/>
<evidence type="ECO:0000256" key="5">
    <source>
        <dbReference type="ARBA" id="ARBA00022801"/>
    </source>
</evidence>
<proteinExistence type="predicted"/>
<keyword evidence="4" id="KW-0255">Endonuclease</keyword>
<sequence length="240" mass="27044">MVTGMDWLASNHASIDCSHKKVVFIPFTGTSLKFNGGATVFSKIDLLSRYQQLIIKDSDILKMTFRFGYGHYEFTVMSFGLTNALVTKTEHEEHLCMVLETLRANKLYANFSKSKIEAISSWPRPSTVSEVCSFLSLAGYYQWEFVIYSDASTKVLGSVLMQQGKLKSHEQNYLTHDLEFAAVVVAVKIWRHYLYGKTNVVVDTLSRMVSHSAALVTKQAPLHRDLERAKITISVEAVTS</sequence>
<keyword evidence="1" id="KW-0808">Transferase</keyword>
<dbReference type="Pfam" id="PF17917">
    <property type="entry name" value="RT_RNaseH"/>
    <property type="match status" value="1"/>
</dbReference>
<comment type="caution">
    <text evidence="8">The sequence shown here is derived from an EMBL/GenBank/DDBJ whole genome shotgun (WGS) entry which is preliminary data.</text>
</comment>
<accession>A0A5D3DQC4</accession>
<gene>
    <name evidence="8" type="ORF">E5676_scaffold436G00820</name>
</gene>
<evidence type="ECO:0000259" key="7">
    <source>
        <dbReference type="Pfam" id="PF17917"/>
    </source>
</evidence>
<feature type="domain" description="Reverse transcriptase RNase H-like" evidence="7">
    <location>
        <begin position="144"/>
        <end position="204"/>
    </location>
</feature>
<reference evidence="8 9" key="1">
    <citation type="submission" date="2019-08" db="EMBL/GenBank/DDBJ databases">
        <title>Draft genome sequences of two oriental melons (Cucumis melo L. var makuwa).</title>
        <authorList>
            <person name="Kwon S.-Y."/>
        </authorList>
    </citation>
    <scope>NUCLEOTIDE SEQUENCE [LARGE SCALE GENOMIC DNA]</scope>
    <source>
        <strain evidence="9">cv. Chang Bougi</strain>
        <tissue evidence="8">Leaf</tissue>
    </source>
</reference>
<dbReference type="SUPFAM" id="SSF56672">
    <property type="entry name" value="DNA/RNA polymerases"/>
    <property type="match status" value="1"/>
</dbReference>
<protein>
    <submittedName>
        <fullName evidence="8">Pol protein</fullName>
    </submittedName>
</protein>
<dbReference type="Gene3D" id="3.10.10.10">
    <property type="entry name" value="HIV Type 1 Reverse Transcriptase, subunit A, domain 1"/>
    <property type="match status" value="1"/>
</dbReference>
<dbReference type="GO" id="GO:0003964">
    <property type="term" value="F:RNA-directed DNA polymerase activity"/>
    <property type="evidence" value="ECO:0007669"/>
    <property type="project" value="UniProtKB-KW"/>
</dbReference>
<evidence type="ECO:0000256" key="3">
    <source>
        <dbReference type="ARBA" id="ARBA00022722"/>
    </source>
</evidence>
<keyword evidence="2" id="KW-0548">Nucleotidyltransferase</keyword>
<organism evidence="8 9">
    <name type="scientific">Cucumis melo var. makuwa</name>
    <name type="common">Oriental melon</name>
    <dbReference type="NCBI Taxonomy" id="1194695"/>
    <lineage>
        <taxon>Eukaryota</taxon>
        <taxon>Viridiplantae</taxon>
        <taxon>Streptophyta</taxon>
        <taxon>Embryophyta</taxon>
        <taxon>Tracheophyta</taxon>
        <taxon>Spermatophyta</taxon>
        <taxon>Magnoliopsida</taxon>
        <taxon>eudicotyledons</taxon>
        <taxon>Gunneridae</taxon>
        <taxon>Pentapetalae</taxon>
        <taxon>rosids</taxon>
        <taxon>fabids</taxon>
        <taxon>Cucurbitales</taxon>
        <taxon>Cucurbitaceae</taxon>
        <taxon>Benincaseae</taxon>
        <taxon>Cucumis</taxon>
    </lineage>
</organism>
<dbReference type="PANTHER" id="PTHR34072:SF52">
    <property type="entry name" value="RIBONUCLEASE H"/>
    <property type="match status" value="1"/>
</dbReference>
<evidence type="ECO:0000256" key="2">
    <source>
        <dbReference type="ARBA" id="ARBA00022695"/>
    </source>
</evidence>
<keyword evidence="6" id="KW-0695">RNA-directed DNA polymerase</keyword>
<evidence type="ECO:0000256" key="1">
    <source>
        <dbReference type="ARBA" id="ARBA00022679"/>
    </source>
</evidence>
<dbReference type="GO" id="GO:0016787">
    <property type="term" value="F:hydrolase activity"/>
    <property type="evidence" value="ECO:0007669"/>
    <property type="project" value="UniProtKB-KW"/>
</dbReference>
<evidence type="ECO:0000256" key="6">
    <source>
        <dbReference type="ARBA" id="ARBA00022918"/>
    </source>
</evidence>
<dbReference type="EMBL" id="SSTD01003661">
    <property type="protein sequence ID" value="TYK25867.1"/>
    <property type="molecule type" value="Genomic_DNA"/>
</dbReference>
<dbReference type="Proteomes" id="UP000321947">
    <property type="component" value="Unassembled WGS sequence"/>
</dbReference>
<dbReference type="InterPro" id="IPR043128">
    <property type="entry name" value="Rev_trsase/Diguanyl_cyclase"/>
</dbReference>
<keyword evidence="5" id="KW-0378">Hydrolase</keyword>
<dbReference type="Gene3D" id="3.30.70.270">
    <property type="match status" value="2"/>
</dbReference>
<dbReference type="GO" id="GO:0004519">
    <property type="term" value="F:endonuclease activity"/>
    <property type="evidence" value="ECO:0007669"/>
    <property type="project" value="UniProtKB-KW"/>
</dbReference>